<gene>
    <name evidence="1" type="ORF">SVIM_LOCUS30096</name>
</gene>
<sequence length="75" mass="8690">MRELSFTMVSFADFTGHYSLENGALLSDVLQDIMDNHESMDKAIWTREMLHIFCDIYIKAIDMGMRPNTHFNICG</sequence>
<evidence type="ECO:0000313" key="1">
    <source>
        <dbReference type="EMBL" id="VFU23037.1"/>
    </source>
</evidence>
<dbReference type="EMBL" id="CAADRP010000102">
    <property type="protein sequence ID" value="VFU23037.1"/>
    <property type="molecule type" value="Genomic_DNA"/>
</dbReference>
<reference evidence="1" key="1">
    <citation type="submission" date="2019-03" db="EMBL/GenBank/DDBJ databases">
        <authorList>
            <person name="Mank J."/>
            <person name="Almeida P."/>
        </authorList>
    </citation>
    <scope>NUCLEOTIDE SEQUENCE</scope>
    <source>
        <strain evidence="1">78183</strain>
    </source>
</reference>
<protein>
    <submittedName>
        <fullName evidence="1">Uncharacterized protein</fullName>
    </submittedName>
</protein>
<accession>A0A6N2KAQ1</accession>
<dbReference type="AlphaFoldDB" id="A0A6N2KAQ1"/>
<proteinExistence type="predicted"/>
<organism evidence="1">
    <name type="scientific">Salix viminalis</name>
    <name type="common">Common osier</name>
    <name type="synonym">Basket willow</name>
    <dbReference type="NCBI Taxonomy" id="40686"/>
    <lineage>
        <taxon>Eukaryota</taxon>
        <taxon>Viridiplantae</taxon>
        <taxon>Streptophyta</taxon>
        <taxon>Embryophyta</taxon>
        <taxon>Tracheophyta</taxon>
        <taxon>Spermatophyta</taxon>
        <taxon>Magnoliopsida</taxon>
        <taxon>eudicotyledons</taxon>
        <taxon>Gunneridae</taxon>
        <taxon>Pentapetalae</taxon>
        <taxon>rosids</taxon>
        <taxon>fabids</taxon>
        <taxon>Malpighiales</taxon>
        <taxon>Salicaceae</taxon>
        <taxon>Saliceae</taxon>
        <taxon>Salix</taxon>
    </lineage>
</organism>
<name>A0A6N2KAQ1_SALVM</name>